<sequence length="480" mass="53208">MTDRFDCFVVLAGMRTGSNFLEANLNAIDGLCCHGEIFNPHFVGYPKQSELLGIDRDARDADPHRLIEAIRHAPGGLGGFRLFHDHDQRAMALVLRDPRCAKIVLTRNPLDSYISWKIARETGQWKLTDIKRRKAARVDFDAGEFERHLEAAQSFQQQIQSALQVSGQTAFHIGYDDLQSVEVLNGLAHWLGVEGRLDRIDRVLKPQNPGAVADKVSNPEAIGPAIAGLDRFDLSRTPEFEPRRGPAVPTYVAAAEAGLFHMPIKGGAEDEIADWLAALDGVTRQELHAGMTQKQLRQWMRAHPGHRGFTVVRHPVARAHHVFCERILSTGSGAFLRVRETLRRQFGLKLPDGDLRAEGDMARHRQAFEVFLAFVRSNLAGQTAIRTDGAWATQSAVLGGFAAVTPPDFVLREEELAHMLPILAESAGRDPATPLARIAPAGAEILADIYDEKMEELVSDVYQRDYVMFGFGPWRPGQAA</sequence>
<comment type="caution">
    <text evidence="1">The sequence shown here is derived from an EMBL/GenBank/DDBJ whole genome shotgun (WGS) entry which is preliminary data.</text>
</comment>
<dbReference type="Proteomes" id="UP000619079">
    <property type="component" value="Unassembled WGS sequence"/>
</dbReference>
<evidence type="ECO:0000313" key="2">
    <source>
        <dbReference type="Proteomes" id="UP000619079"/>
    </source>
</evidence>
<dbReference type="AlphaFoldDB" id="A0A8J7JH21"/>
<gene>
    <name evidence="1" type="ORF">JF290_10290</name>
</gene>
<dbReference type="RefSeq" id="WP_199024791.1">
    <property type="nucleotide sequence ID" value="NZ_JAELVR010000006.1"/>
</dbReference>
<protein>
    <submittedName>
        <fullName evidence="1">Nodulation protein NodH</fullName>
    </submittedName>
</protein>
<dbReference type="Gene3D" id="3.40.50.300">
    <property type="entry name" value="P-loop containing nucleotide triphosphate hydrolases"/>
    <property type="match status" value="1"/>
</dbReference>
<name>A0A8J7JH21_9RHOB</name>
<dbReference type="EMBL" id="JAELVR010000006">
    <property type="protein sequence ID" value="MBJ6371914.1"/>
    <property type="molecule type" value="Genomic_DNA"/>
</dbReference>
<dbReference type="InterPro" id="IPR027417">
    <property type="entry name" value="P-loop_NTPase"/>
</dbReference>
<accession>A0A8J7JH21</accession>
<dbReference type="SUPFAM" id="SSF52540">
    <property type="entry name" value="P-loop containing nucleoside triphosphate hydrolases"/>
    <property type="match status" value="1"/>
</dbReference>
<keyword evidence="2" id="KW-1185">Reference proteome</keyword>
<evidence type="ECO:0000313" key="1">
    <source>
        <dbReference type="EMBL" id="MBJ6371914.1"/>
    </source>
</evidence>
<proteinExistence type="predicted"/>
<organism evidence="1 2">
    <name type="scientific">Sedimentitalea arenosa</name>
    <dbReference type="NCBI Taxonomy" id="2798803"/>
    <lineage>
        <taxon>Bacteria</taxon>
        <taxon>Pseudomonadati</taxon>
        <taxon>Pseudomonadota</taxon>
        <taxon>Alphaproteobacteria</taxon>
        <taxon>Rhodobacterales</taxon>
        <taxon>Paracoccaceae</taxon>
        <taxon>Sedimentitalea</taxon>
    </lineage>
</organism>
<reference evidence="1" key="1">
    <citation type="submission" date="2020-12" db="EMBL/GenBank/DDBJ databases">
        <title>Sedimentitalea sp. nov., isolated from sand in Incheon.</title>
        <authorList>
            <person name="Kim W."/>
        </authorList>
    </citation>
    <scope>NUCLEOTIDE SEQUENCE</scope>
    <source>
        <strain evidence="1">CAU 1593</strain>
    </source>
</reference>